<dbReference type="RefSeq" id="WP_214172827.1">
    <property type="nucleotide sequence ID" value="NZ_JAHCVJ010000008.1"/>
</dbReference>
<reference evidence="1 2" key="1">
    <citation type="submission" date="2021-05" db="EMBL/GenBank/DDBJ databases">
        <title>The draft genome of Geobacter pelophilus DSM 12255.</title>
        <authorList>
            <person name="Xu Z."/>
            <person name="Masuda Y."/>
            <person name="Itoh H."/>
            <person name="Senoo K."/>
        </authorList>
    </citation>
    <scope>NUCLEOTIDE SEQUENCE [LARGE SCALE GENOMIC DNA]</scope>
    <source>
        <strain evidence="1 2">DSM 12255</strain>
    </source>
</reference>
<protein>
    <recommendedName>
        <fullName evidence="3">Lipoprotein</fullName>
    </recommendedName>
</protein>
<evidence type="ECO:0008006" key="3">
    <source>
        <dbReference type="Google" id="ProtNLM"/>
    </source>
</evidence>
<evidence type="ECO:0000313" key="2">
    <source>
        <dbReference type="Proteomes" id="UP000811899"/>
    </source>
</evidence>
<name>A0AAW4L5K2_9BACT</name>
<dbReference type="Proteomes" id="UP000811899">
    <property type="component" value="Unassembled WGS sequence"/>
</dbReference>
<accession>A0AAW4L5K2</accession>
<proteinExistence type="predicted"/>
<keyword evidence="2" id="KW-1185">Reference proteome</keyword>
<dbReference type="EMBL" id="JAHCVJ010000008">
    <property type="protein sequence ID" value="MBT0666059.1"/>
    <property type="molecule type" value="Genomic_DNA"/>
</dbReference>
<sequence>MKSNPVKIITSLFALLIAVLIAGCGGGGSSSQGTTSNSASSTTGSIAVVLDWNAISVTAKSVAAALPSGVTTLRVIVSATDMAMPIQQDFGVSSIVSNTITITGVPVGTGRTVTIKGLDASGNETHQGTCLSVTVQAGKTTAAGTVTMNSKGVSMNMEQTLSDGAQRTTIAFSALAMVTGNIGAQSFFPPGKVADYTGFQYLRDNDPDNMGHNTSFLTRVAENVIYVLNDSQFAKLSALATAQQADIEDYGAQRFPLMKAFRLLLEGTLPSGKSSLSLSAVKASSRALYLIDGQISYDRAVLYAEVLNSLTDSQKAYFAAMKGKGWKSWPDTSVDPIKSAVAAKMKSLPQGSSVAVMTYAGDLFSWYAGSIEADVYFCPERHGTYYGSFFIKDAPAIGHEGYSIDEQLTATAGRALSDSNYGYVDATQAAKMSGLVDIQRNNLYAGSTNIVGIRTQIATLLRQLLTKTDSSKSIYNQVMALSGTYGDLDGENNYNYAKVMAEVYVTLSMAQKAKLFDLRKQIMAGAYSDGTLFDFSTTATYYLYSTPIPDATAASYIGDASIFFQ</sequence>
<dbReference type="PROSITE" id="PS51257">
    <property type="entry name" value="PROKAR_LIPOPROTEIN"/>
    <property type="match status" value="1"/>
</dbReference>
<gene>
    <name evidence="1" type="ORF">KI809_17235</name>
</gene>
<organism evidence="1 2">
    <name type="scientific">Geoanaerobacter pelophilus</name>
    <dbReference type="NCBI Taxonomy" id="60036"/>
    <lineage>
        <taxon>Bacteria</taxon>
        <taxon>Pseudomonadati</taxon>
        <taxon>Thermodesulfobacteriota</taxon>
        <taxon>Desulfuromonadia</taxon>
        <taxon>Geobacterales</taxon>
        <taxon>Geobacteraceae</taxon>
        <taxon>Geoanaerobacter</taxon>
    </lineage>
</organism>
<evidence type="ECO:0000313" key="1">
    <source>
        <dbReference type="EMBL" id="MBT0666059.1"/>
    </source>
</evidence>
<comment type="caution">
    <text evidence="1">The sequence shown here is derived from an EMBL/GenBank/DDBJ whole genome shotgun (WGS) entry which is preliminary data.</text>
</comment>
<dbReference type="AlphaFoldDB" id="A0AAW4L5K2"/>